<protein>
    <submittedName>
        <fullName evidence="1">Uncharacterized protein</fullName>
    </submittedName>
</protein>
<organism evidence="1 2">
    <name type="scientific">Dillenia turbinata</name>
    <dbReference type="NCBI Taxonomy" id="194707"/>
    <lineage>
        <taxon>Eukaryota</taxon>
        <taxon>Viridiplantae</taxon>
        <taxon>Streptophyta</taxon>
        <taxon>Embryophyta</taxon>
        <taxon>Tracheophyta</taxon>
        <taxon>Spermatophyta</taxon>
        <taxon>Magnoliopsida</taxon>
        <taxon>eudicotyledons</taxon>
        <taxon>Gunneridae</taxon>
        <taxon>Pentapetalae</taxon>
        <taxon>Dilleniales</taxon>
        <taxon>Dilleniaceae</taxon>
        <taxon>Dillenia</taxon>
    </lineage>
</organism>
<name>A0AAN8UL81_9MAGN</name>
<gene>
    <name evidence="1" type="ORF">RJ641_022274</name>
</gene>
<proteinExistence type="predicted"/>
<sequence>MMTEKKVKLGPVGSKDGLGKIMQGFENFCSFLLLSYKNREHIYSIQPRPNLFWIASGQHEMLPYHECWSKWMLEPSEQIGSSLLLDLYYYKSASASGNSIYNQSFQLVAVNLGCIQISLLSAVTTPLVPNEFINIVDDTCKADWQVVNIRCTKSGTGDWL</sequence>
<dbReference type="AlphaFoldDB" id="A0AAN8UL81"/>
<reference evidence="1 2" key="1">
    <citation type="submission" date="2023-12" db="EMBL/GenBank/DDBJ databases">
        <title>A high-quality genome assembly for Dillenia turbinata (Dilleniales).</title>
        <authorList>
            <person name="Chanderbali A."/>
        </authorList>
    </citation>
    <scope>NUCLEOTIDE SEQUENCE [LARGE SCALE GENOMIC DNA]</scope>
    <source>
        <strain evidence="1">LSX21</strain>
        <tissue evidence="1">Leaf</tissue>
    </source>
</reference>
<comment type="caution">
    <text evidence="1">The sequence shown here is derived from an EMBL/GenBank/DDBJ whole genome shotgun (WGS) entry which is preliminary data.</text>
</comment>
<dbReference type="EMBL" id="JBAMMX010000027">
    <property type="protein sequence ID" value="KAK6912673.1"/>
    <property type="molecule type" value="Genomic_DNA"/>
</dbReference>
<evidence type="ECO:0000313" key="1">
    <source>
        <dbReference type="EMBL" id="KAK6912673.1"/>
    </source>
</evidence>
<evidence type="ECO:0000313" key="2">
    <source>
        <dbReference type="Proteomes" id="UP001370490"/>
    </source>
</evidence>
<keyword evidence="2" id="KW-1185">Reference proteome</keyword>
<accession>A0AAN8UL81</accession>
<dbReference type="Proteomes" id="UP001370490">
    <property type="component" value="Unassembled WGS sequence"/>
</dbReference>